<name>A0A2U8DFS3_9GAMM</name>
<feature type="binding site" evidence="12">
    <location>
        <position position="187"/>
    </location>
    <ligand>
        <name>[4Fe-4S] cluster</name>
        <dbReference type="ChEBI" id="CHEBI:49883"/>
    </ligand>
</feature>
<dbReference type="GO" id="GO:0051539">
    <property type="term" value="F:4 iron, 4 sulfur cluster binding"/>
    <property type="evidence" value="ECO:0007669"/>
    <property type="project" value="UniProtKB-UniRule"/>
</dbReference>
<dbReference type="GO" id="GO:0006285">
    <property type="term" value="P:base-excision repair, AP site formation"/>
    <property type="evidence" value="ECO:0007669"/>
    <property type="project" value="TreeGrafter"/>
</dbReference>
<dbReference type="Gene3D" id="1.10.1670.10">
    <property type="entry name" value="Helix-hairpin-Helix base-excision DNA repair enzymes (C-terminal)"/>
    <property type="match status" value="1"/>
</dbReference>
<dbReference type="FunFam" id="1.10.1670.10:FF:000001">
    <property type="entry name" value="Endonuclease III"/>
    <property type="match status" value="1"/>
</dbReference>
<evidence type="ECO:0000256" key="8">
    <source>
        <dbReference type="ARBA" id="ARBA00023125"/>
    </source>
</evidence>
<gene>
    <name evidence="12 14" type="primary">nth</name>
    <name evidence="14" type="ORF">DD681_02450</name>
</gene>
<dbReference type="RefSeq" id="WP_158341422.1">
    <property type="nucleotide sequence ID" value="NZ_CP029161.1"/>
</dbReference>
<evidence type="ECO:0000256" key="4">
    <source>
        <dbReference type="ARBA" id="ARBA00022763"/>
    </source>
</evidence>
<dbReference type="GO" id="GO:0003677">
    <property type="term" value="F:DNA binding"/>
    <property type="evidence" value="ECO:0007669"/>
    <property type="project" value="UniProtKB-UniRule"/>
</dbReference>
<dbReference type="InterPro" id="IPR011257">
    <property type="entry name" value="DNA_glycosylase"/>
</dbReference>
<protein>
    <recommendedName>
        <fullName evidence="12">Endonuclease III</fullName>
        <ecNumber evidence="12">4.2.99.18</ecNumber>
    </recommendedName>
    <alternativeName>
        <fullName evidence="12">DNA-(apurinic or apyrimidinic site) lyase</fullName>
    </alternativeName>
</protein>
<keyword evidence="3 12" id="KW-0479">Metal-binding</keyword>
<evidence type="ECO:0000256" key="3">
    <source>
        <dbReference type="ARBA" id="ARBA00022723"/>
    </source>
</evidence>
<evidence type="ECO:0000256" key="1">
    <source>
        <dbReference type="ARBA" id="ARBA00008343"/>
    </source>
</evidence>
<comment type="cofactor">
    <cofactor evidence="12">
        <name>[4Fe-4S] cluster</name>
        <dbReference type="ChEBI" id="CHEBI:49883"/>
    </cofactor>
    <text evidence="12">Binds 1 [4Fe-4S] cluster.</text>
</comment>
<keyword evidence="5 12" id="KW-0378">Hydrolase</keyword>
<evidence type="ECO:0000256" key="5">
    <source>
        <dbReference type="ARBA" id="ARBA00022801"/>
    </source>
</evidence>
<dbReference type="Pfam" id="PF00730">
    <property type="entry name" value="HhH-GPD"/>
    <property type="match status" value="1"/>
</dbReference>
<organism evidence="14 15">
    <name type="scientific">Buchnera aphidicola</name>
    <name type="common">Melanaphis sacchari</name>
    <dbReference type="NCBI Taxonomy" id="2173854"/>
    <lineage>
        <taxon>Bacteria</taxon>
        <taxon>Pseudomonadati</taxon>
        <taxon>Pseudomonadota</taxon>
        <taxon>Gammaproteobacteria</taxon>
        <taxon>Enterobacterales</taxon>
        <taxon>Erwiniaceae</taxon>
        <taxon>Buchnera</taxon>
    </lineage>
</organism>
<dbReference type="GO" id="GO:0046872">
    <property type="term" value="F:metal ion binding"/>
    <property type="evidence" value="ECO:0007669"/>
    <property type="project" value="UniProtKB-KW"/>
</dbReference>
<dbReference type="InterPro" id="IPR003265">
    <property type="entry name" value="HhH-GPD_domain"/>
</dbReference>
<evidence type="ECO:0000313" key="15">
    <source>
        <dbReference type="Proteomes" id="UP000244884"/>
    </source>
</evidence>
<dbReference type="SUPFAM" id="SSF48150">
    <property type="entry name" value="DNA-glycosylase"/>
    <property type="match status" value="1"/>
</dbReference>
<dbReference type="AlphaFoldDB" id="A0A2U8DFS3"/>
<proteinExistence type="inferred from homology"/>
<feature type="binding site" evidence="12">
    <location>
        <position position="203"/>
    </location>
    <ligand>
        <name>[4Fe-4S] cluster</name>
        <dbReference type="ChEBI" id="CHEBI:49883"/>
    </ligand>
</feature>
<dbReference type="Proteomes" id="UP000244884">
    <property type="component" value="Chromosome"/>
</dbReference>
<dbReference type="EMBL" id="CP029161">
    <property type="protein sequence ID" value="AWH90646.1"/>
    <property type="molecule type" value="Genomic_DNA"/>
</dbReference>
<dbReference type="SMART" id="SM00478">
    <property type="entry name" value="ENDO3c"/>
    <property type="match status" value="1"/>
</dbReference>
<evidence type="ECO:0000256" key="11">
    <source>
        <dbReference type="ARBA" id="ARBA00023295"/>
    </source>
</evidence>
<dbReference type="OrthoDB" id="9800977at2"/>
<keyword evidence="9 12" id="KW-0234">DNA repair</keyword>
<dbReference type="InterPro" id="IPR023170">
    <property type="entry name" value="HhH_base_excis_C"/>
</dbReference>
<evidence type="ECO:0000256" key="6">
    <source>
        <dbReference type="ARBA" id="ARBA00023004"/>
    </source>
</evidence>
<evidence type="ECO:0000256" key="9">
    <source>
        <dbReference type="ARBA" id="ARBA00023204"/>
    </source>
</evidence>
<dbReference type="CDD" id="cd00056">
    <property type="entry name" value="ENDO3c"/>
    <property type="match status" value="1"/>
</dbReference>
<dbReference type="Gene3D" id="1.10.340.30">
    <property type="entry name" value="Hypothetical protein, domain 2"/>
    <property type="match status" value="1"/>
</dbReference>
<dbReference type="PANTHER" id="PTHR10359">
    <property type="entry name" value="A/G-SPECIFIC ADENINE GLYCOSYLASE/ENDONUCLEASE III"/>
    <property type="match status" value="1"/>
</dbReference>
<keyword evidence="14" id="KW-0255">Endonuclease</keyword>
<evidence type="ECO:0000256" key="10">
    <source>
        <dbReference type="ARBA" id="ARBA00023239"/>
    </source>
</evidence>
<accession>A0A2U8DFS3</accession>
<keyword evidence="11 12" id="KW-0326">Glycosidase</keyword>
<evidence type="ECO:0000256" key="2">
    <source>
        <dbReference type="ARBA" id="ARBA00022485"/>
    </source>
</evidence>
<keyword evidence="8 12" id="KW-0238">DNA-binding</keyword>
<evidence type="ECO:0000256" key="12">
    <source>
        <dbReference type="HAMAP-Rule" id="MF_00942"/>
    </source>
</evidence>
<comment type="catalytic activity">
    <reaction evidence="12">
        <text>2'-deoxyribonucleotide-(2'-deoxyribose 5'-phosphate)-2'-deoxyribonucleotide-DNA = a 3'-end 2'-deoxyribonucleotide-(2,3-dehydro-2,3-deoxyribose 5'-phosphate)-DNA + a 5'-end 5'-phospho-2'-deoxyribonucleoside-DNA + H(+)</text>
        <dbReference type="Rhea" id="RHEA:66592"/>
        <dbReference type="Rhea" id="RHEA-COMP:13180"/>
        <dbReference type="Rhea" id="RHEA-COMP:16897"/>
        <dbReference type="Rhea" id="RHEA-COMP:17067"/>
        <dbReference type="ChEBI" id="CHEBI:15378"/>
        <dbReference type="ChEBI" id="CHEBI:136412"/>
        <dbReference type="ChEBI" id="CHEBI:157695"/>
        <dbReference type="ChEBI" id="CHEBI:167181"/>
        <dbReference type="EC" id="4.2.99.18"/>
    </reaction>
</comment>
<keyword evidence="4 12" id="KW-0227">DNA damage</keyword>
<dbReference type="GO" id="GO:0140078">
    <property type="term" value="F:class I DNA-(apurinic or apyrimidinic site) endonuclease activity"/>
    <property type="evidence" value="ECO:0007669"/>
    <property type="project" value="UniProtKB-EC"/>
</dbReference>
<evidence type="ECO:0000256" key="7">
    <source>
        <dbReference type="ARBA" id="ARBA00023014"/>
    </source>
</evidence>
<evidence type="ECO:0000259" key="13">
    <source>
        <dbReference type="SMART" id="SM00478"/>
    </source>
</evidence>
<dbReference type="InterPro" id="IPR000445">
    <property type="entry name" value="HhH_motif"/>
</dbReference>
<dbReference type="PANTHER" id="PTHR10359:SF18">
    <property type="entry name" value="ENDONUCLEASE III"/>
    <property type="match status" value="1"/>
</dbReference>
<dbReference type="GO" id="GO:0019104">
    <property type="term" value="F:DNA N-glycosylase activity"/>
    <property type="evidence" value="ECO:0007669"/>
    <property type="project" value="UniProtKB-UniRule"/>
</dbReference>
<dbReference type="InterPro" id="IPR005759">
    <property type="entry name" value="Nth"/>
</dbReference>
<reference evidence="14 15" key="1">
    <citation type="submission" date="2018-04" db="EMBL/GenBank/DDBJ databases">
        <title>Genome sequence of Buchnera aphidicola from Melaphis sacchari.</title>
        <authorList>
            <person name="Geib S.M."/>
            <person name="Palmer N.A."/>
            <person name="Sattler S.E."/>
            <person name="Sarath G."/>
        </authorList>
    </citation>
    <scope>NUCLEOTIDE SEQUENCE [LARGE SCALE GENOMIC DNA]</scope>
    <source>
        <strain evidence="14 15">LSU</strain>
    </source>
</reference>
<keyword evidence="6 12" id="KW-0408">Iron</keyword>
<dbReference type="EC" id="4.2.99.18" evidence="12"/>
<keyword evidence="10 12" id="KW-0456">Lyase</keyword>
<keyword evidence="7 12" id="KW-0411">Iron-sulfur</keyword>
<feature type="binding site" evidence="12">
    <location>
        <position position="197"/>
    </location>
    <ligand>
        <name>[4Fe-4S] cluster</name>
        <dbReference type="ChEBI" id="CHEBI:49883"/>
    </ligand>
</feature>
<feature type="binding site" evidence="12">
    <location>
        <position position="194"/>
    </location>
    <ligand>
        <name>[4Fe-4S] cluster</name>
        <dbReference type="ChEBI" id="CHEBI:49883"/>
    </ligand>
</feature>
<sequence>MNKEKRYKILSLFYKNNPTPKTELIFSSGFELLISVILSAQSTDIMVNKVTRKLFKVANTPQSILQIGYTKLRNYINSLGLYNKKARNIINTSLILINRYNNKIPKHRIELESLPGVGRKTANIILNILFHKKTIPIDTHVFRVSNRTGFARGNSVAKVEKKINRVVPSLFKKNIHFWFVLHGRYICRSRALKCNICLINKLCEFSKKL</sequence>
<comment type="function">
    <text evidence="12">DNA repair enzyme that has both DNA N-glycosylase activity and AP-lyase activity. The DNA N-glycosylase activity releases various damaged pyrimidines from DNA by cleaving the N-glycosidic bond, leaving an AP (apurinic/apyrimidinic) site. The AP-lyase activity cleaves the phosphodiester bond 3' to the AP site by a beta-elimination, leaving a 3'-terminal unsaturated sugar and a product with a terminal 5'-phosphate.</text>
</comment>
<dbReference type="FunFam" id="1.10.340.30:FF:000001">
    <property type="entry name" value="Endonuclease III"/>
    <property type="match status" value="1"/>
</dbReference>
<evidence type="ECO:0000313" key="14">
    <source>
        <dbReference type="EMBL" id="AWH90646.1"/>
    </source>
</evidence>
<feature type="domain" description="HhH-GPD" evidence="13">
    <location>
        <begin position="38"/>
        <end position="185"/>
    </location>
</feature>
<dbReference type="Pfam" id="PF00633">
    <property type="entry name" value="HHH"/>
    <property type="match status" value="1"/>
</dbReference>
<dbReference type="PIRSF" id="PIRSF001435">
    <property type="entry name" value="Nth"/>
    <property type="match status" value="1"/>
</dbReference>
<keyword evidence="2 12" id="KW-0004">4Fe-4S</keyword>
<comment type="similarity">
    <text evidence="1 12">Belongs to the Nth/MutY family.</text>
</comment>
<dbReference type="HAMAP" id="MF_00942">
    <property type="entry name" value="Nth"/>
    <property type="match status" value="1"/>
</dbReference>
<keyword evidence="14" id="KW-0540">Nuclease</keyword>
<dbReference type="NCBIfam" id="TIGR01083">
    <property type="entry name" value="nth"/>
    <property type="match status" value="1"/>
</dbReference>